<sequence length="402" mass="44328">MSKPINTAAHIRRNGIEPPPELARISAETPLVQVEAEGLLFSGRHWLATGYDEVRAILGDNRFKMLPPAQAKLGGGGQVEVGNLLQYDPPDHTRLRKMLTPEFTLRRIRRLEPFVAEIAEDCLDALESAGQPGDLVRTFAVPIPGLVGCALLGVPRDDAADLARNFNASRAVANFGNRIDDRERERQRAAGNAFVTYMRRLVRQKRRTPGDDLLSMLIRDHGADITDEELTGTAATLMGSGIENVGGMLALAPLALLQYPDQLALLLDRPELIDRAVEELIRYLSSVPNSIPRYAGENLRVGGHLIKTGELVMCSLLAVNRSQLPGVPRDTLDITRENSGHMAFGHGIHHCLGASLARMELRIGLPALLRRFPKLRVAVPPEEIRFRTWTPNYGVDELPVAW</sequence>
<dbReference type="PRINTS" id="PR00359">
    <property type="entry name" value="BP450"/>
</dbReference>
<proteinExistence type="inferred from homology"/>
<evidence type="ECO:0000256" key="3">
    <source>
        <dbReference type="ARBA" id="ARBA00022723"/>
    </source>
</evidence>
<evidence type="ECO:0000256" key="2">
    <source>
        <dbReference type="ARBA" id="ARBA00022617"/>
    </source>
</evidence>
<accession>A0A1P8TBL1</accession>
<organism evidence="9 11">
    <name type="scientific">Streptomyces alfalfae</name>
    <dbReference type="NCBI Taxonomy" id="1642299"/>
    <lineage>
        <taxon>Bacteria</taxon>
        <taxon>Bacillati</taxon>
        <taxon>Actinomycetota</taxon>
        <taxon>Actinomycetes</taxon>
        <taxon>Kitasatosporales</taxon>
        <taxon>Streptomycetaceae</taxon>
        <taxon>Streptomyces</taxon>
    </lineage>
</organism>
<reference evidence="9 11" key="2">
    <citation type="submission" date="2020-12" db="EMBL/GenBank/DDBJ databases">
        <title>Identification and biosynthesis of polyene macrolides produced by Streptomyces alfalfae Men-myco-93-63.</title>
        <authorList>
            <person name="Liu D."/>
            <person name="Li Y."/>
            <person name="Liu L."/>
            <person name="Han X."/>
            <person name="Shen F."/>
        </authorList>
    </citation>
    <scope>NUCLEOTIDE SEQUENCE [LARGE SCALE GENOMIC DNA]</scope>
    <source>
        <strain evidence="9 11">Men-myco-93-63</strain>
    </source>
</reference>
<evidence type="ECO:0000313" key="11">
    <source>
        <dbReference type="Proteomes" id="UP000596130"/>
    </source>
</evidence>
<dbReference type="Proteomes" id="UP000596130">
    <property type="component" value="Chromosome"/>
</dbReference>
<dbReference type="InterPro" id="IPR017972">
    <property type="entry name" value="Cyt_P450_CS"/>
</dbReference>
<dbReference type="Proteomes" id="UP000187191">
    <property type="component" value="Chromosome"/>
</dbReference>
<keyword evidence="10" id="KW-1185">Reference proteome</keyword>
<keyword evidence="6 7" id="KW-0503">Monooxygenase</keyword>
<evidence type="ECO:0000256" key="7">
    <source>
        <dbReference type="RuleBase" id="RU000461"/>
    </source>
</evidence>
<dbReference type="Pfam" id="PF00067">
    <property type="entry name" value="p450"/>
    <property type="match status" value="2"/>
</dbReference>
<dbReference type="GO" id="GO:0005506">
    <property type="term" value="F:iron ion binding"/>
    <property type="evidence" value="ECO:0007669"/>
    <property type="project" value="InterPro"/>
</dbReference>
<keyword evidence="4 7" id="KW-0560">Oxidoreductase</keyword>
<dbReference type="OrthoDB" id="3664945at2"/>
<dbReference type="CDD" id="cd11030">
    <property type="entry name" value="CYP105-like"/>
    <property type="match status" value="1"/>
</dbReference>
<protein>
    <submittedName>
        <fullName evidence="8 9">Cytochrome</fullName>
    </submittedName>
</protein>
<gene>
    <name evidence="8" type="ORF">A7J05_04035</name>
    <name evidence="9" type="ORF">I8755_34250</name>
</gene>
<dbReference type="InterPro" id="IPR002397">
    <property type="entry name" value="Cyt_P450_B"/>
</dbReference>
<dbReference type="InterPro" id="IPR001128">
    <property type="entry name" value="Cyt_P450"/>
</dbReference>
<name>A0A1P8TBL1_9ACTN</name>
<dbReference type="PROSITE" id="PS00086">
    <property type="entry name" value="CYTOCHROME_P450"/>
    <property type="match status" value="1"/>
</dbReference>
<dbReference type="SUPFAM" id="SSF48264">
    <property type="entry name" value="Cytochrome P450"/>
    <property type="match status" value="1"/>
</dbReference>
<dbReference type="InterPro" id="IPR036396">
    <property type="entry name" value="Cyt_P450_sf"/>
</dbReference>
<evidence type="ECO:0000313" key="9">
    <source>
        <dbReference type="EMBL" id="QQC92851.1"/>
    </source>
</evidence>
<comment type="similarity">
    <text evidence="1 7">Belongs to the cytochrome P450 family.</text>
</comment>
<evidence type="ECO:0000256" key="1">
    <source>
        <dbReference type="ARBA" id="ARBA00010617"/>
    </source>
</evidence>
<dbReference type="FunFam" id="1.10.630.10:FF:000018">
    <property type="entry name" value="Cytochrome P450 monooxygenase"/>
    <property type="match status" value="1"/>
</dbReference>
<dbReference type="PANTHER" id="PTHR46696">
    <property type="entry name" value="P450, PUTATIVE (EUROFUNG)-RELATED"/>
    <property type="match status" value="1"/>
</dbReference>
<keyword evidence="5 7" id="KW-0408">Iron</keyword>
<dbReference type="EMBL" id="CP065959">
    <property type="protein sequence ID" value="QQC92851.1"/>
    <property type="molecule type" value="Genomic_DNA"/>
</dbReference>
<dbReference type="Gene3D" id="1.10.630.10">
    <property type="entry name" value="Cytochrome P450"/>
    <property type="match status" value="1"/>
</dbReference>
<dbReference type="GO" id="GO:0020037">
    <property type="term" value="F:heme binding"/>
    <property type="evidence" value="ECO:0007669"/>
    <property type="project" value="InterPro"/>
</dbReference>
<evidence type="ECO:0000313" key="8">
    <source>
        <dbReference type="EMBL" id="APY85019.1"/>
    </source>
</evidence>
<dbReference type="KEGG" id="ssia:A7J05_04035"/>
<dbReference type="GO" id="GO:0016705">
    <property type="term" value="F:oxidoreductase activity, acting on paired donors, with incorporation or reduction of molecular oxygen"/>
    <property type="evidence" value="ECO:0007669"/>
    <property type="project" value="InterPro"/>
</dbReference>
<dbReference type="EMBL" id="CP015588">
    <property type="protein sequence ID" value="APY85019.1"/>
    <property type="molecule type" value="Genomic_DNA"/>
</dbReference>
<evidence type="ECO:0000313" key="10">
    <source>
        <dbReference type="Proteomes" id="UP000187191"/>
    </source>
</evidence>
<dbReference type="RefSeq" id="WP_076682848.1">
    <property type="nucleotide sequence ID" value="NZ_CP015588.1"/>
</dbReference>
<dbReference type="PANTHER" id="PTHR46696:SF6">
    <property type="entry name" value="P450, PUTATIVE (EUROFUNG)-RELATED"/>
    <property type="match status" value="1"/>
</dbReference>
<evidence type="ECO:0000256" key="6">
    <source>
        <dbReference type="ARBA" id="ARBA00023033"/>
    </source>
</evidence>
<dbReference type="GO" id="GO:0004497">
    <property type="term" value="F:monooxygenase activity"/>
    <property type="evidence" value="ECO:0007669"/>
    <property type="project" value="UniProtKB-KW"/>
</dbReference>
<evidence type="ECO:0000256" key="4">
    <source>
        <dbReference type="ARBA" id="ARBA00023002"/>
    </source>
</evidence>
<evidence type="ECO:0000256" key="5">
    <source>
        <dbReference type="ARBA" id="ARBA00023004"/>
    </source>
</evidence>
<reference evidence="8 10" key="1">
    <citation type="submission" date="2016-05" db="EMBL/GenBank/DDBJ databases">
        <authorList>
            <person name="Gu J."/>
        </authorList>
    </citation>
    <scope>NUCLEOTIDE SEQUENCE [LARGE SCALE GENOMIC DNA]</scope>
    <source>
        <strain evidence="8 10">ACCC40021</strain>
    </source>
</reference>
<keyword evidence="3 7" id="KW-0479">Metal-binding</keyword>
<dbReference type="AlphaFoldDB" id="A0A1P8TBL1"/>
<keyword evidence="2 7" id="KW-0349">Heme</keyword>